<dbReference type="AlphaFoldDB" id="A0ABD2YRI0"/>
<evidence type="ECO:0000313" key="2">
    <source>
        <dbReference type="Proteomes" id="UP001630127"/>
    </source>
</evidence>
<gene>
    <name evidence="1" type="ORF">ACH5RR_028141</name>
</gene>
<sequence length="127" mass="14546">MSFHVPGLGYRVTENLFLLSITCFWELFSKDGVWQGTRKYTLDSHVCSHVQLDFMLTRLTFVLPHSRKKTREVRVKVAKQLLDSLTCVYTATRRSPLLKKERLLAGVKKDQKGCCGDPGVLRFSVIV</sequence>
<reference evidence="1 2" key="1">
    <citation type="submission" date="2024-11" db="EMBL/GenBank/DDBJ databases">
        <title>A near-complete genome assembly of Cinchona calisaya.</title>
        <authorList>
            <person name="Lian D.C."/>
            <person name="Zhao X.W."/>
            <person name="Wei L."/>
        </authorList>
    </citation>
    <scope>NUCLEOTIDE SEQUENCE [LARGE SCALE GENOMIC DNA]</scope>
    <source>
        <tissue evidence="1">Nenye</tissue>
    </source>
</reference>
<protein>
    <submittedName>
        <fullName evidence="1">Uncharacterized protein</fullName>
    </submittedName>
</protein>
<proteinExistence type="predicted"/>
<accession>A0ABD2YRI0</accession>
<evidence type="ECO:0000313" key="1">
    <source>
        <dbReference type="EMBL" id="KAL3508740.1"/>
    </source>
</evidence>
<keyword evidence="2" id="KW-1185">Reference proteome</keyword>
<organism evidence="1 2">
    <name type="scientific">Cinchona calisaya</name>
    <dbReference type="NCBI Taxonomy" id="153742"/>
    <lineage>
        <taxon>Eukaryota</taxon>
        <taxon>Viridiplantae</taxon>
        <taxon>Streptophyta</taxon>
        <taxon>Embryophyta</taxon>
        <taxon>Tracheophyta</taxon>
        <taxon>Spermatophyta</taxon>
        <taxon>Magnoliopsida</taxon>
        <taxon>eudicotyledons</taxon>
        <taxon>Gunneridae</taxon>
        <taxon>Pentapetalae</taxon>
        <taxon>asterids</taxon>
        <taxon>lamiids</taxon>
        <taxon>Gentianales</taxon>
        <taxon>Rubiaceae</taxon>
        <taxon>Cinchonoideae</taxon>
        <taxon>Cinchoneae</taxon>
        <taxon>Cinchona</taxon>
    </lineage>
</organism>
<dbReference type="EMBL" id="JBJUIK010000012">
    <property type="protein sequence ID" value="KAL3508740.1"/>
    <property type="molecule type" value="Genomic_DNA"/>
</dbReference>
<name>A0ABD2YRI0_9GENT</name>
<dbReference type="Proteomes" id="UP001630127">
    <property type="component" value="Unassembled WGS sequence"/>
</dbReference>
<comment type="caution">
    <text evidence="1">The sequence shown here is derived from an EMBL/GenBank/DDBJ whole genome shotgun (WGS) entry which is preliminary data.</text>
</comment>